<keyword evidence="3" id="KW-0547">Nucleotide-binding</keyword>
<dbReference type="AlphaFoldDB" id="A0A0J1GXU8"/>
<dbReference type="SUPFAM" id="SSF51306">
    <property type="entry name" value="LexA/Signal peptidase"/>
    <property type="match status" value="1"/>
</dbReference>
<name>A0A0J1GXU8_9GAMM</name>
<dbReference type="EMBL" id="LDOT01000022">
    <property type="protein sequence ID" value="KLV04481.1"/>
    <property type="molecule type" value="Genomic_DNA"/>
</dbReference>
<dbReference type="GO" id="GO:0016887">
    <property type="term" value="F:ATP hydrolysis activity"/>
    <property type="evidence" value="ECO:0007669"/>
    <property type="project" value="TreeGrafter"/>
</dbReference>
<dbReference type="InterPro" id="IPR006935">
    <property type="entry name" value="Helicase/UvrB_N"/>
</dbReference>
<keyword evidence="3" id="KW-0378">Hydrolase</keyword>
<dbReference type="InterPro" id="IPR027417">
    <property type="entry name" value="P-loop_NTPase"/>
</dbReference>
<dbReference type="InterPro" id="IPR052511">
    <property type="entry name" value="ATP-dep_Helicase"/>
</dbReference>
<evidence type="ECO:0000259" key="2">
    <source>
        <dbReference type="PROSITE" id="PS51194"/>
    </source>
</evidence>
<dbReference type="SMART" id="SM00487">
    <property type="entry name" value="DEXDc"/>
    <property type="match status" value="1"/>
</dbReference>
<dbReference type="PATRIC" id="fig|1195763.3.peg.3237"/>
<dbReference type="OrthoDB" id="9804086at2"/>
<dbReference type="InterPro" id="IPR039418">
    <property type="entry name" value="LexA-like"/>
</dbReference>
<evidence type="ECO:0000313" key="4">
    <source>
        <dbReference type="Proteomes" id="UP000036097"/>
    </source>
</evidence>
<dbReference type="Pfam" id="PF00271">
    <property type="entry name" value="Helicase_C"/>
    <property type="match status" value="1"/>
</dbReference>
<dbReference type="GO" id="GO:0003677">
    <property type="term" value="F:DNA binding"/>
    <property type="evidence" value="ECO:0007669"/>
    <property type="project" value="InterPro"/>
</dbReference>
<dbReference type="InterPro" id="IPR014001">
    <property type="entry name" value="Helicase_ATP-bd"/>
</dbReference>
<dbReference type="Pfam" id="PF00717">
    <property type="entry name" value="Peptidase_S24"/>
    <property type="match status" value="1"/>
</dbReference>
<dbReference type="GO" id="GO:0004386">
    <property type="term" value="F:helicase activity"/>
    <property type="evidence" value="ECO:0007669"/>
    <property type="project" value="UniProtKB-KW"/>
</dbReference>
<dbReference type="SUPFAM" id="SSF56024">
    <property type="entry name" value="Phospholipase D/nuclease"/>
    <property type="match status" value="1"/>
</dbReference>
<organism evidence="3 4">
    <name type="scientific">Photobacterium aquae</name>
    <dbReference type="NCBI Taxonomy" id="1195763"/>
    <lineage>
        <taxon>Bacteria</taxon>
        <taxon>Pseudomonadati</taxon>
        <taxon>Pseudomonadota</taxon>
        <taxon>Gammaproteobacteria</taxon>
        <taxon>Vibrionales</taxon>
        <taxon>Vibrionaceae</taxon>
        <taxon>Photobacterium</taxon>
    </lineage>
</organism>
<dbReference type="InterPro" id="IPR036286">
    <property type="entry name" value="LexA/Signal_pep-like_sf"/>
</dbReference>
<evidence type="ECO:0000313" key="3">
    <source>
        <dbReference type="EMBL" id="KLV04481.1"/>
    </source>
</evidence>
<dbReference type="Proteomes" id="UP000036097">
    <property type="component" value="Unassembled WGS sequence"/>
</dbReference>
<protein>
    <submittedName>
        <fullName evidence="3">DEAD/DEAH box helicase</fullName>
    </submittedName>
</protein>
<accession>A0A0J1GXU8</accession>
<dbReference type="Gene3D" id="2.10.109.10">
    <property type="entry name" value="Umud Fragment, subunit A"/>
    <property type="match status" value="1"/>
</dbReference>
<dbReference type="Gene3D" id="3.30.870.10">
    <property type="entry name" value="Endonuclease Chain A"/>
    <property type="match status" value="1"/>
</dbReference>
<feature type="domain" description="Helicase ATP-binding" evidence="1">
    <location>
        <begin position="233"/>
        <end position="383"/>
    </location>
</feature>
<dbReference type="CDD" id="cd18799">
    <property type="entry name" value="SF2_C_EcoAI-like"/>
    <property type="match status" value="1"/>
</dbReference>
<dbReference type="PANTHER" id="PTHR47962">
    <property type="entry name" value="ATP-DEPENDENT HELICASE LHR-RELATED-RELATED"/>
    <property type="match status" value="1"/>
</dbReference>
<dbReference type="SMART" id="SM00490">
    <property type="entry name" value="HELICc"/>
    <property type="match status" value="1"/>
</dbReference>
<dbReference type="STRING" id="1195763.ABT56_15225"/>
<dbReference type="Gene3D" id="3.40.50.300">
    <property type="entry name" value="P-loop containing nucleotide triphosphate hydrolases"/>
    <property type="match status" value="2"/>
</dbReference>
<reference evidence="3 4" key="1">
    <citation type="submission" date="2015-05" db="EMBL/GenBank/DDBJ databases">
        <title>Photobacterium galathea sp. nov.</title>
        <authorList>
            <person name="Machado H."/>
            <person name="Gram L."/>
        </authorList>
    </citation>
    <scope>NUCLEOTIDE SEQUENCE [LARGE SCALE GENOMIC DNA]</scope>
    <source>
        <strain evidence="3 4">CGMCC 1.12159</strain>
    </source>
</reference>
<keyword evidence="3" id="KW-0067">ATP-binding</keyword>
<dbReference type="SUPFAM" id="SSF52540">
    <property type="entry name" value="P-loop containing nucleoside triphosphate hydrolases"/>
    <property type="match status" value="1"/>
</dbReference>
<keyword evidence="4" id="KW-1185">Reference proteome</keyword>
<dbReference type="PROSITE" id="PS51194">
    <property type="entry name" value="HELICASE_CTER"/>
    <property type="match status" value="1"/>
</dbReference>
<dbReference type="GO" id="GO:0005524">
    <property type="term" value="F:ATP binding"/>
    <property type="evidence" value="ECO:0007669"/>
    <property type="project" value="InterPro"/>
</dbReference>
<dbReference type="InterPro" id="IPR015927">
    <property type="entry name" value="Peptidase_S24_S26A/B/C"/>
</dbReference>
<dbReference type="Pfam" id="PF04851">
    <property type="entry name" value="ResIII"/>
    <property type="match status" value="1"/>
</dbReference>
<feature type="domain" description="Helicase C-terminal" evidence="2">
    <location>
        <begin position="425"/>
        <end position="588"/>
    </location>
</feature>
<keyword evidence="3" id="KW-0347">Helicase</keyword>
<dbReference type="RefSeq" id="WP_047879738.1">
    <property type="nucleotide sequence ID" value="NZ_LDOT01000022.1"/>
</dbReference>
<gene>
    <name evidence="3" type="ORF">ABT56_15225</name>
</gene>
<dbReference type="CDD" id="cd09205">
    <property type="entry name" value="PLDc_N_DEXD_b3"/>
    <property type="match status" value="1"/>
</dbReference>
<dbReference type="InterPro" id="IPR001650">
    <property type="entry name" value="Helicase_C-like"/>
</dbReference>
<sequence length="982" mass="111199">MTMPSLVMEHNVLTTGGEDPLLPQLLHAINHATEIEIAVSFVQRSGVELLLPSLNEAIERHKHQGTQLILRILTSDYLHISHPIALRYLLALEGDGVEVKIFESQNQSFHLKSYIFVRSDSNDLLMEGTAFIGSNNISKTALTDAHEWCLRYDYQPPEDSYPAQQFANIRKQFDRLFTHPSAQPLTDEWISRYLQNRKPPKLALVGSNGLIDADEEKVGPNSAQIEALEALHQTRLAGNVRGLVVLGTGMGKTWLSAFDAKQVAAERVLFVAHREEILTQAQNTYTKLWPEKSSGFYHGQEKELDKEMVFASVQTLGRQHHLDRFSPDHFDYIVIDEFHHASAKTYLNILNYFTPTFLLGLTATPERTDQANILSLCHDNLVFERNLVHGIDEKILVPFHYFGIWDDAVDYQEIPWRNGKFDPQALDAQFATLRRAQHIFHHWKQHQQSRTLAFCVSKKHADFMADAFNEAFAEQGLKALAVHSDSSVRRNEALTLLDKGEVHVLFSVDLFNEGTDLPSIDTVMMLRPTESNIIFLQQLGRGLRRHESKAHLVVLDFIGNHRTFLNKQEVLGLSLGQRAASSALRSSSGEAPRLGAGCFVNLDPQIIAFWEQLSKQYRNTAEEDYLNLEGHLGHRPQAVEFYRAGYDLAKVSKQHKSWFSLVAQHCESDTTRNVIARHHDFLFNAVQKASMTKCFKAVLLEAFLELDGFQTPPTIEQLAARSWQVLSCYPRLRERDLKPKEQALLATDKQWVKYWHANPVNAFIGKNSKQADAWFRLEGEHFCANFEVLPSEAAILHDLVKELVDYLLARYTDRDSTPAIVTNQVTEQVSNVTALDSGKTEVPEKVQVSLPYYPDLKIACGHFKTGHHDECELMAVDLMNVDPERHFLARASGNSMNGGKSPIYDGDLLLLELVTPSSAGSITGTTMAIEIQDESGDNQYLLRVVKKDKQGQYWLKANNPDYADMPANETMKTFARLKQVVR</sequence>
<dbReference type="CDD" id="cd18032">
    <property type="entry name" value="DEXHc_RE_I_III_res"/>
    <property type="match status" value="1"/>
</dbReference>
<dbReference type="PANTHER" id="PTHR47962:SF4">
    <property type="entry name" value="HELICASE"/>
    <property type="match status" value="1"/>
</dbReference>
<dbReference type="CDD" id="cd06529">
    <property type="entry name" value="S24_LexA-like"/>
    <property type="match status" value="1"/>
</dbReference>
<evidence type="ECO:0000259" key="1">
    <source>
        <dbReference type="PROSITE" id="PS51192"/>
    </source>
</evidence>
<proteinExistence type="predicted"/>
<dbReference type="PROSITE" id="PS51192">
    <property type="entry name" value="HELICASE_ATP_BIND_1"/>
    <property type="match status" value="1"/>
</dbReference>
<comment type="caution">
    <text evidence="3">The sequence shown here is derived from an EMBL/GenBank/DDBJ whole genome shotgun (WGS) entry which is preliminary data.</text>
</comment>